<dbReference type="RefSeq" id="WP_143052212.1">
    <property type="nucleotide sequence ID" value="NZ_FOJA01000001.1"/>
</dbReference>
<evidence type="ECO:0000256" key="1">
    <source>
        <dbReference type="ARBA" id="ARBA00022729"/>
    </source>
</evidence>
<keyword evidence="3" id="KW-1133">Transmembrane helix</keyword>
<feature type="domain" description="PGF-CTERM archaeal protein-sorting signal" evidence="5">
    <location>
        <begin position="276"/>
        <end position="295"/>
    </location>
</feature>
<evidence type="ECO:0000313" key="7">
    <source>
        <dbReference type="Proteomes" id="UP000198518"/>
    </source>
</evidence>
<dbReference type="Gene3D" id="2.60.40.10">
    <property type="entry name" value="Immunoglobulins"/>
    <property type="match status" value="2"/>
</dbReference>
<feature type="domain" description="CARDB" evidence="4">
    <location>
        <begin position="167"/>
        <end position="246"/>
    </location>
</feature>
<accession>A0A1I0MRN2</accession>
<dbReference type="EMBL" id="FOJA01000001">
    <property type="protein sequence ID" value="SEV90784.1"/>
    <property type="molecule type" value="Genomic_DNA"/>
</dbReference>
<evidence type="ECO:0000313" key="6">
    <source>
        <dbReference type="EMBL" id="SEV90784.1"/>
    </source>
</evidence>
<dbReference type="GO" id="GO:0030115">
    <property type="term" value="C:S-layer"/>
    <property type="evidence" value="ECO:0007669"/>
    <property type="project" value="UniProtKB-SubCell"/>
</dbReference>
<dbReference type="Pfam" id="PF18204">
    <property type="entry name" value="PGF-CTERM"/>
    <property type="match status" value="1"/>
</dbReference>
<dbReference type="STRING" id="355548.SAMN04487945_0283"/>
<evidence type="ECO:0000259" key="4">
    <source>
        <dbReference type="Pfam" id="PF07705"/>
    </source>
</evidence>
<dbReference type="NCBIfam" id="TIGR04126">
    <property type="entry name" value="PGF_CTERM"/>
    <property type="match status" value="1"/>
</dbReference>
<dbReference type="Proteomes" id="UP000198518">
    <property type="component" value="Unassembled WGS sequence"/>
</dbReference>
<keyword evidence="7" id="KW-1185">Reference proteome</keyword>
<dbReference type="InterPro" id="IPR013783">
    <property type="entry name" value="Ig-like_fold"/>
</dbReference>
<name>A0A1I0MRN2_9EURY</name>
<keyword evidence="3" id="KW-0812">Transmembrane</keyword>
<dbReference type="AlphaFoldDB" id="A0A1I0MRN2"/>
<gene>
    <name evidence="6" type="ORF">SAMN04487945_0283</name>
</gene>
<dbReference type="OrthoDB" id="271491at2157"/>
<protein>
    <submittedName>
        <fullName evidence="6">PGF-CTERM protein</fullName>
    </submittedName>
</protein>
<evidence type="ECO:0000256" key="3">
    <source>
        <dbReference type="SAM" id="Phobius"/>
    </source>
</evidence>
<evidence type="ECO:0000256" key="2">
    <source>
        <dbReference type="SAM" id="MobiDB-lite"/>
    </source>
</evidence>
<organism evidence="6 7">
    <name type="scientific">Halobacterium jilantaiense</name>
    <dbReference type="NCBI Taxonomy" id="355548"/>
    <lineage>
        <taxon>Archaea</taxon>
        <taxon>Methanobacteriati</taxon>
        <taxon>Methanobacteriota</taxon>
        <taxon>Stenosarchaea group</taxon>
        <taxon>Halobacteria</taxon>
        <taxon>Halobacteriales</taxon>
        <taxon>Halobacteriaceae</taxon>
        <taxon>Halobacterium</taxon>
    </lineage>
</organism>
<dbReference type="Pfam" id="PF07705">
    <property type="entry name" value="CARDB"/>
    <property type="match status" value="1"/>
</dbReference>
<keyword evidence="3" id="KW-0472">Membrane</keyword>
<evidence type="ECO:0000259" key="5">
    <source>
        <dbReference type="Pfam" id="PF18204"/>
    </source>
</evidence>
<reference evidence="6 7" key="1">
    <citation type="submission" date="2016-10" db="EMBL/GenBank/DDBJ databases">
        <authorList>
            <person name="de Groot N.N."/>
        </authorList>
    </citation>
    <scope>NUCLEOTIDE SEQUENCE [LARGE SCALE GENOMIC DNA]</scope>
    <source>
        <strain evidence="6 7">CGMCC 1.5337</strain>
    </source>
</reference>
<proteinExistence type="predicted"/>
<dbReference type="InterPro" id="IPR011635">
    <property type="entry name" value="CARDB"/>
</dbReference>
<dbReference type="GO" id="GO:0005886">
    <property type="term" value="C:plasma membrane"/>
    <property type="evidence" value="ECO:0007669"/>
    <property type="project" value="UniProtKB-SubCell"/>
</dbReference>
<dbReference type="InterPro" id="IPR026371">
    <property type="entry name" value="PGF_CTERM"/>
</dbReference>
<feature type="region of interest" description="Disordered" evidence="2">
    <location>
        <begin position="35"/>
        <end position="79"/>
    </location>
</feature>
<feature type="transmembrane region" description="Helical" evidence="3">
    <location>
        <begin position="278"/>
        <end position="297"/>
    </location>
</feature>
<keyword evidence="1" id="KW-0732">Signal</keyword>
<sequence>MHPRARSVLVVAAVVLVLAAPVAGLAPAAAAAGDAAETLGPGDDGATSGDAPMGVDAQEDDDGERNATSDEPGPDVGSANVTVLQTPEVVGQPLVVEATTTNEGTEAGRKVVQFEVEHEIVDRAVFVLQPNETKTVTFRHVFETPGNKTFEVDSGVNRFVTVEERRPELSVSSVRVEPASVEAGGDVTVTALVRNTGYANGSLPVALELFGEVAGVKNVTLATGESAEVTFTRSVHTPGSYEATVANASAEFRVTGAESTASARTTDSVLESASETPGFGPVVALAAMLAAALLIVGRRA</sequence>